<feature type="binding site" description="in other chain" evidence="7">
    <location>
        <position position="136"/>
    </location>
    <ligand>
        <name>IMP</name>
        <dbReference type="ChEBI" id="CHEBI:58053"/>
        <note>ligand shared between dimeric partners</note>
    </ligand>
</feature>
<feature type="binding site" evidence="7">
    <location>
        <position position="150"/>
    </location>
    <ligand>
        <name>IMP</name>
        <dbReference type="ChEBI" id="CHEBI:58053"/>
        <note>ligand shared between dimeric partners</note>
    </ligand>
</feature>
<evidence type="ECO:0000313" key="10">
    <source>
        <dbReference type="Proteomes" id="UP000178374"/>
    </source>
</evidence>
<reference evidence="9 10" key="1">
    <citation type="journal article" date="2016" name="Nat. Commun.">
        <title>Thousands of microbial genomes shed light on interconnected biogeochemical processes in an aquifer system.</title>
        <authorList>
            <person name="Anantharaman K."/>
            <person name="Brown C.T."/>
            <person name="Hug L.A."/>
            <person name="Sharon I."/>
            <person name="Castelle C.J."/>
            <person name="Probst A.J."/>
            <person name="Thomas B.C."/>
            <person name="Singh A."/>
            <person name="Wilkins M.J."/>
            <person name="Karaoz U."/>
            <person name="Brodie E.L."/>
            <person name="Williams K.H."/>
            <person name="Hubbard S.S."/>
            <person name="Banfield J.F."/>
        </authorList>
    </citation>
    <scope>NUCLEOTIDE SEQUENCE [LARGE SCALE GENOMIC DNA]</scope>
</reference>
<dbReference type="Gene3D" id="1.10.300.10">
    <property type="entry name" value="Adenylosuccinate Synthetase, subunit A, domain 2"/>
    <property type="match status" value="1"/>
</dbReference>
<keyword evidence="1 7" id="KW-0436">Ligase</keyword>
<feature type="binding site" evidence="7">
    <location>
        <begin position="18"/>
        <end position="24"/>
    </location>
    <ligand>
        <name>GTP</name>
        <dbReference type="ChEBI" id="CHEBI:37565"/>
    </ligand>
</feature>
<dbReference type="InterPro" id="IPR042111">
    <property type="entry name" value="Adenylosuccinate_synth_dom3"/>
</dbReference>
<organism evidence="9 10">
    <name type="scientific">Candidatus Nomurabacteria bacterium RIFCSPHIGHO2_02_FULL_37_13</name>
    <dbReference type="NCBI Taxonomy" id="1801750"/>
    <lineage>
        <taxon>Bacteria</taxon>
        <taxon>Candidatus Nomuraibacteriota</taxon>
    </lineage>
</organism>
<feature type="active site" description="Proton acceptor" evidence="7">
    <location>
        <position position="19"/>
    </location>
</feature>
<feature type="binding site" evidence="7">
    <location>
        <position position="49"/>
    </location>
    <ligand>
        <name>Mg(2+)</name>
        <dbReference type="ChEBI" id="CHEBI:18420"/>
    </ligand>
</feature>
<dbReference type="HAMAP" id="MF_00011">
    <property type="entry name" value="Adenylosucc_synth"/>
    <property type="match status" value="1"/>
</dbReference>
<keyword evidence="6 7" id="KW-0342">GTP-binding</keyword>
<sequence length="466" mass="51861">MNIKNKYKITPVIGLQWGDEGKGKSVARIASHLKTSDLIVRFQGGNNAGHTIWHKSKCYVFKLIPSGVFGKAQIHLGAGMVINGAALLQETQTIPLNIQFLNRMSVSPHAVLTLPTHILLDSILEKSKGKKKIGSTGRGISPSYTDLIMRRALRVGDIFHNDFKKKYNALSLEHKNFLSNVFGYDISNKKLKEELKESEKNFWQGIKFLSSLTILNSADLVEKTLSSGNKVIAEGAQGTLLDVRFGNYPFVTSSHTIASGVGTGLGISPVSIGASIGVLKAYTTKVGEGPFPTELGGKKSAVWCRDNKFAYEKEKFQNPNPNSQDEFEQGVALRRRGNEIGAVTGRLRRTGWLDIPLVKYAIKINNATELVLTKLDILNSFEKIKVCTDYIINTQKTQKTPFDLSRKKIKCVYKSFPVWKGKLSDYGKKLPKEALDYIKFLEKILGAKIIYVGTGPEEHHVVERYW</sequence>
<feature type="binding site" description="in other chain" evidence="7">
    <location>
        <begin position="19"/>
        <end position="22"/>
    </location>
    <ligand>
        <name>IMP</name>
        <dbReference type="ChEBI" id="CHEBI:58053"/>
        <note>ligand shared between dimeric partners</note>
    </ligand>
</feature>
<dbReference type="GO" id="GO:0044208">
    <property type="term" value="P:'de novo' AMP biosynthetic process"/>
    <property type="evidence" value="ECO:0007669"/>
    <property type="project" value="UniProtKB-UniRule"/>
</dbReference>
<keyword evidence="2 7" id="KW-0479">Metal-binding</keyword>
<comment type="pathway">
    <text evidence="7 8">Purine metabolism; AMP biosynthesis via de novo pathway; AMP from IMP: step 1/2.</text>
</comment>
<name>A0A1F6W6T8_9BACT</name>
<evidence type="ECO:0000256" key="5">
    <source>
        <dbReference type="ARBA" id="ARBA00022842"/>
    </source>
</evidence>
<dbReference type="Proteomes" id="UP000178374">
    <property type="component" value="Unassembled WGS sequence"/>
</dbReference>
<gene>
    <name evidence="7" type="primary">purA</name>
    <name evidence="9" type="ORF">A3B85_02700</name>
</gene>
<dbReference type="InterPro" id="IPR042110">
    <property type="entry name" value="Adenylosuccinate_synth_dom2"/>
</dbReference>
<keyword evidence="7" id="KW-0963">Cytoplasm</keyword>
<dbReference type="GO" id="GO:0005737">
    <property type="term" value="C:cytoplasm"/>
    <property type="evidence" value="ECO:0007669"/>
    <property type="project" value="UniProtKB-SubCell"/>
</dbReference>
<comment type="function">
    <text evidence="7">Plays an important role in the de novo pathway of purine nucleotide biosynthesis. Catalyzes the first committed step in the biosynthesis of AMP from IMP.</text>
</comment>
<protein>
    <recommendedName>
        <fullName evidence="7 8">Adenylosuccinate synthetase</fullName>
        <shortName evidence="7">AMPSase</shortName>
        <shortName evidence="7">AdSS</shortName>
        <ecNumber evidence="7 8">6.3.4.4</ecNumber>
    </recommendedName>
    <alternativeName>
        <fullName evidence="7">IMP--aspartate ligase</fullName>
    </alternativeName>
</protein>
<feature type="active site" description="Proton donor" evidence="7">
    <location>
        <position position="50"/>
    </location>
</feature>
<dbReference type="InterPro" id="IPR018220">
    <property type="entry name" value="Adenylosuccin_syn_GTP-bd"/>
</dbReference>
<dbReference type="PROSITE" id="PS01266">
    <property type="entry name" value="ADENYLOSUCCIN_SYN_1"/>
    <property type="match status" value="1"/>
</dbReference>
<dbReference type="SMART" id="SM00788">
    <property type="entry name" value="Adenylsucc_synt"/>
    <property type="match status" value="1"/>
</dbReference>
<feature type="binding site" evidence="7">
    <location>
        <begin position="374"/>
        <end position="376"/>
    </location>
    <ligand>
        <name>GTP</name>
        <dbReference type="ChEBI" id="CHEBI:37565"/>
    </ligand>
</feature>
<dbReference type="AlphaFoldDB" id="A0A1F6W6T8"/>
<dbReference type="GO" id="GO:0000287">
    <property type="term" value="F:magnesium ion binding"/>
    <property type="evidence" value="ECO:0007669"/>
    <property type="project" value="UniProtKB-UniRule"/>
</dbReference>
<evidence type="ECO:0000256" key="6">
    <source>
        <dbReference type="ARBA" id="ARBA00023134"/>
    </source>
</evidence>
<dbReference type="NCBIfam" id="NF002223">
    <property type="entry name" value="PRK01117.1"/>
    <property type="match status" value="1"/>
</dbReference>
<evidence type="ECO:0000313" key="9">
    <source>
        <dbReference type="EMBL" id="OGI77640.1"/>
    </source>
</evidence>
<dbReference type="PANTHER" id="PTHR11846:SF0">
    <property type="entry name" value="ADENYLOSUCCINATE SYNTHETASE"/>
    <property type="match status" value="1"/>
</dbReference>
<dbReference type="SUPFAM" id="SSF52540">
    <property type="entry name" value="P-loop containing nucleoside triphosphate hydrolases"/>
    <property type="match status" value="1"/>
</dbReference>
<evidence type="ECO:0000256" key="2">
    <source>
        <dbReference type="ARBA" id="ARBA00022723"/>
    </source>
</evidence>
<feature type="binding site" evidence="7">
    <location>
        <position position="19"/>
    </location>
    <ligand>
        <name>Mg(2+)</name>
        <dbReference type="ChEBI" id="CHEBI:18420"/>
    </ligand>
</feature>
<dbReference type="GO" id="GO:0046040">
    <property type="term" value="P:IMP metabolic process"/>
    <property type="evidence" value="ECO:0007669"/>
    <property type="project" value="TreeGrafter"/>
</dbReference>
<evidence type="ECO:0000256" key="8">
    <source>
        <dbReference type="RuleBase" id="RU000520"/>
    </source>
</evidence>
<feature type="binding site" description="in other chain" evidence="7">
    <location>
        <begin position="47"/>
        <end position="50"/>
    </location>
    <ligand>
        <name>IMP</name>
        <dbReference type="ChEBI" id="CHEBI:58053"/>
        <note>ligand shared between dimeric partners</note>
    </ligand>
</feature>
<dbReference type="UniPathway" id="UPA00075">
    <property type="reaction ID" value="UER00335"/>
</dbReference>
<feature type="binding site" description="in other chain" evidence="7">
    <location>
        <position position="237"/>
    </location>
    <ligand>
        <name>IMP</name>
        <dbReference type="ChEBI" id="CHEBI:58053"/>
        <note>ligand shared between dimeric partners</note>
    </ligand>
</feature>
<feature type="binding site" evidence="7">
    <location>
        <position position="348"/>
    </location>
    <ligand>
        <name>GTP</name>
        <dbReference type="ChEBI" id="CHEBI:37565"/>
    </ligand>
</feature>
<comment type="cofactor">
    <cofactor evidence="7">
        <name>Mg(2+)</name>
        <dbReference type="ChEBI" id="CHEBI:18420"/>
    </cofactor>
    <text evidence="7">Binds 1 Mg(2+) ion per subunit.</text>
</comment>
<feature type="binding site" evidence="7">
    <location>
        <begin position="49"/>
        <end position="51"/>
    </location>
    <ligand>
        <name>GTP</name>
        <dbReference type="ChEBI" id="CHEBI:37565"/>
    </ligand>
</feature>
<feature type="binding site" description="in other chain" evidence="7">
    <location>
        <position position="346"/>
    </location>
    <ligand>
        <name>IMP</name>
        <dbReference type="ChEBI" id="CHEBI:58053"/>
        <note>ligand shared between dimeric partners</note>
    </ligand>
</feature>
<keyword evidence="4 7" id="KW-0658">Purine biosynthesis</keyword>
<dbReference type="STRING" id="1801750.A3B85_02700"/>
<dbReference type="CDD" id="cd03108">
    <property type="entry name" value="AdSS"/>
    <property type="match status" value="1"/>
</dbReference>
<feature type="binding site" evidence="7">
    <location>
        <begin position="342"/>
        <end position="348"/>
    </location>
    <ligand>
        <name>substrate</name>
    </ligand>
</feature>
<dbReference type="InterPro" id="IPR001114">
    <property type="entry name" value="Adenylosuccinate_synthetase"/>
</dbReference>
<comment type="subunit">
    <text evidence="7">Homodimer.</text>
</comment>
<comment type="similarity">
    <text evidence="7 8">Belongs to the adenylosuccinate synthetase family.</text>
</comment>
<dbReference type="PANTHER" id="PTHR11846">
    <property type="entry name" value="ADENYLOSUCCINATE SYNTHETASE"/>
    <property type="match status" value="1"/>
</dbReference>
<dbReference type="GO" id="GO:0005525">
    <property type="term" value="F:GTP binding"/>
    <property type="evidence" value="ECO:0007669"/>
    <property type="project" value="UniProtKB-UniRule"/>
</dbReference>
<dbReference type="InterPro" id="IPR027417">
    <property type="entry name" value="P-loop_NTPase"/>
</dbReference>
<dbReference type="Gene3D" id="3.90.170.10">
    <property type="entry name" value="Adenylosuccinate Synthetase, subunit A, domain 3"/>
    <property type="match status" value="1"/>
</dbReference>
<proteinExistence type="inferred from homology"/>
<comment type="catalytic activity">
    <reaction evidence="7 8">
        <text>IMP + L-aspartate + GTP = N(6)-(1,2-dicarboxyethyl)-AMP + GDP + phosphate + 2 H(+)</text>
        <dbReference type="Rhea" id="RHEA:15753"/>
        <dbReference type="ChEBI" id="CHEBI:15378"/>
        <dbReference type="ChEBI" id="CHEBI:29991"/>
        <dbReference type="ChEBI" id="CHEBI:37565"/>
        <dbReference type="ChEBI" id="CHEBI:43474"/>
        <dbReference type="ChEBI" id="CHEBI:57567"/>
        <dbReference type="ChEBI" id="CHEBI:58053"/>
        <dbReference type="ChEBI" id="CHEBI:58189"/>
        <dbReference type="EC" id="6.3.4.4"/>
    </reaction>
</comment>
<comment type="subcellular location">
    <subcellularLocation>
        <location evidence="7">Cytoplasm</location>
    </subcellularLocation>
</comment>
<evidence type="ECO:0000256" key="3">
    <source>
        <dbReference type="ARBA" id="ARBA00022741"/>
    </source>
</evidence>
<comment type="caution">
    <text evidence="9">The sequence shown here is derived from an EMBL/GenBank/DDBJ whole genome shotgun (WGS) entry which is preliminary data.</text>
</comment>
<evidence type="ECO:0000256" key="7">
    <source>
        <dbReference type="HAMAP-Rule" id="MF_00011"/>
    </source>
</evidence>
<dbReference type="GO" id="GO:0004019">
    <property type="term" value="F:adenylosuccinate synthase activity"/>
    <property type="evidence" value="ECO:0007669"/>
    <property type="project" value="UniProtKB-UniRule"/>
</dbReference>
<keyword evidence="3 7" id="KW-0547">Nucleotide-binding</keyword>
<dbReference type="Gene3D" id="3.40.440.10">
    <property type="entry name" value="Adenylosuccinate Synthetase, subunit A, domain 1"/>
    <property type="match status" value="1"/>
</dbReference>
<dbReference type="InterPro" id="IPR042109">
    <property type="entry name" value="Adenylosuccinate_synth_dom1"/>
</dbReference>
<feature type="binding site" description="in other chain" evidence="7">
    <location>
        <position position="252"/>
    </location>
    <ligand>
        <name>IMP</name>
        <dbReference type="ChEBI" id="CHEBI:58053"/>
        <note>ligand shared between dimeric partners</note>
    </ligand>
</feature>
<feature type="binding site" evidence="7">
    <location>
        <begin position="453"/>
        <end position="455"/>
    </location>
    <ligand>
        <name>GTP</name>
        <dbReference type="ChEBI" id="CHEBI:37565"/>
    </ligand>
</feature>
<dbReference type="Pfam" id="PF00709">
    <property type="entry name" value="Adenylsucc_synt"/>
    <property type="match status" value="1"/>
</dbReference>
<keyword evidence="5 7" id="KW-0460">Magnesium</keyword>
<accession>A0A1F6W6T8</accession>
<evidence type="ECO:0000256" key="1">
    <source>
        <dbReference type="ARBA" id="ARBA00022598"/>
    </source>
</evidence>
<dbReference type="EMBL" id="MFUA01000004">
    <property type="protein sequence ID" value="OGI77640.1"/>
    <property type="molecule type" value="Genomic_DNA"/>
</dbReference>
<evidence type="ECO:0000256" key="4">
    <source>
        <dbReference type="ARBA" id="ARBA00022755"/>
    </source>
</evidence>
<dbReference type="EC" id="6.3.4.4" evidence="7 8"/>